<organism evidence="1 2">
    <name type="scientific">Hyalomma asiaticum</name>
    <name type="common">Tick</name>
    <dbReference type="NCBI Taxonomy" id="266040"/>
    <lineage>
        <taxon>Eukaryota</taxon>
        <taxon>Metazoa</taxon>
        <taxon>Ecdysozoa</taxon>
        <taxon>Arthropoda</taxon>
        <taxon>Chelicerata</taxon>
        <taxon>Arachnida</taxon>
        <taxon>Acari</taxon>
        <taxon>Parasitiformes</taxon>
        <taxon>Ixodida</taxon>
        <taxon>Ixodoidea</taxon>
        <taxon>Ixodidae</taxon>
        <taxon>Hyalomminae</taxon>
        <taxon>Hyalomma</taxon>
    </lineage>
</organism>
<sequence length="454" mass="49716">MFAHHVLAGAFALCALSSVVFLYRPARAYEVGDVEDVQTVLRFARCRATCLDKLGLQMDKDNIECVGDKECNMAVLDVPVPFAQFPGCQQACSFWYKLSPKQLGNPLTRSAEVYSGVFSEPARLEAHGAHAVRVTWCRPESAQDDTIERALVYVLFLRGLVDEQRWEDVAQTQYLNVTISRSQLKQASELKVVALSPHGVFARTQVGLGLESAAFDSEQADGSIGSSLPVFAAPRVMELKHSSRHRVEVDIAWEFDHSPEAKKVKYEVVWRIPDKAVDVTGRMYTSRQSATLQLWEGATYSIFVRRLSPVNGEPDAETLSRYLDTPVIQPEPSTGNPFSTAPCVRLEVVAACCVVATAVTFISVLALVVVLMRNSIRLKNGHPTPTKSTSSEKGGSERRSRRGSQLCNGAKSLLGMNPGSGPSSPVGESREDLLTEAQNRGGVNQCFVYDAQSA</sequence>
<comment type="caution">
    <text evidence="1">The sequence shown here is derived from an EMBL/GenBank/DDBJ whole genome shotgun (WGS) entry which is preliminary data.</text>
</comment>
<evidence type="ECO:0000313" key="2">
    <source>
        <dbReference type="Proteomes" id="UP000821845"/>
    </source>
</evidence>
<reference evidence="1" key="1">
    <citation type="submission" date="2020-05" db="EMBL/GenBank/DDBJ databases">
        <title>Large-scale comparative analyses of tick genomes elucidate their genetic diversity and vector capacities.</title>
        <authorList>
            <person name="Jia N."/>
            <person name="Wang J."/>
            <person name="Shi W."/>
            <person name="Du L."/>
            <person name="Sun Y."/>
            <person name="Zhan W."/>
            <person name="Jiang J."/>
            <person name="Wang Q."/>
            <person name="Zhang B."/>
            <person name="Ji P."/>
            <person name="Sakyi L.B."/>
            <person name="Cui X."/>
            <person name="Yuan T."/>
            <person name="Jiang B."/>
            <person name="Yang W."/>
            <person name="Lam T.T.-Y."/>
            <person name="Chang Q."/>
            <person name="Ding S."/>
            <person name="Wang X."/>
            <person name="Zhu J."/>
            <person name="Ruan X."/>
            <person name="Zhao L."/>
            <person name="Wei J."/>
            <person name="Que T."/>
            <person name="Du C."/>
            <person name="Cheng J."/>
            <person name="Dai P."/>
            <person name="Han X."/>
            <person name="Huang E."/>
            <person name="Gao Y."/>
            <person name="Liu J."/>
            <person name="Shao H."/>
            <person name="Ye R."/>
            <person name="Li L."/>
            <person name="Wei W."/>
            <person name="Wang X."/>
            <person name="Wang C."/>
            <person name="Yang T."/>
            <person name="Huo Q."/>
            <person name="Li W."/>
            <person name="Guo W."/>
            <person name="Chen H."/>
            <person name="Zhou L."/>
            <person name="Ni X."/>
            <person name="Tian J."/>
            <person name="Zhou Y."/>
            <person name="Sheng Y."/>
            <person name="Liu T."/>
            <person name="Pan Y."/>
            <person name="Xia L."/>
            <person name="Li J."/>
            <person name="Zhao F."/>
            <person name="Cao W."/>
        </authorList>
    </citation>
    <scope>NUCLEOTIDE SEQUENCE</scope>
    <source>
        <strain evidence="1">Hyas-2018</strain>
    </source>
</reference>
<evidence type="ECO:0000313" key="1">
    <source>
        <dbReference type="EMBL" id="KAH6938609.1"/>
    </source>
</evidence>
<protein>
    <submittedName>
        <fullName evidence="1">Uncharacterized protein</fullName>
    </submittedName>
</protein>
<proteinExistence type="predicted"/>
<dbReference type="EMBL" id="CM023482">
    <property type="protein sequence ID" value="KAH6938609.1"/>
    <property type="molecule type" value="Genomic_DNA"/>
</dbReference>
<dbReference type="Proteomes" id="UP000821845">
    <property type="component" value="Chromosome 2"/>
</dbReference>
<accession>A0ACB7SXF9</accession>
<name>A0ACB7SXF9_HYAAI</name>
<gene>
    <name evidence="1" type="ORF">HPB50_011049</name>
</gene>
<keyword evidence="2" id="KW-1185">Reference proteome</keyword>